<gene>
    <name evidence="3" type="ORF">C8C76_11029</name>
</gene>
<dbReference type="GO" id="GO:0030976">
    <property type="term" value="F:thiamine pyrophosphate binding"/>
    <property type="evidence" value="ECO:0007669"/>
    <property type="project" value="TreeGrafter"/>
</dbReference>
<dbReference type="GO" id="GO:0030975">
    <property type="term" value="F:thiamine binding"/>
    <property type="evidence" value="ECO:0007669"/>
    <property type="project" value="TreeGrafter"/>
</dbReference>
<dbReference type="InterPro" id="IPR038062">
    <property type="entry name" value="ScdA-like_N_sf"/>
</dbReference>
<accession>A0A2T5RKN6</accession>
<dbReference type="Proteomes" id="UP000244089">
    <property type="component" value="Unassembled WGS sequence"/>
</dbReference>
<dbReference type="Pfam" id="PF08984">
    <property type="entry name" value="DUF1858"/>
    <property type="match status" value="1"/>
</dbReference>
<dbReference type="Gene3D" id="1.10.3910.10">
    <property type="entry name" value="SP0561-like"/>
    <property type="match status" value="1"/>
</dbReference>
<dbReference type="SUPFAM" id="SSF140683">
    <property type="entry name" value="SP0561-like"/>
    <property type="match status" value="1"/>
</dbReference>
<evidence type="ECO:0000313" key="4">
    <source>
        <dbReference type="Proteomes" id="UP000244089"/>
    </source>
</evidence>
<dbReference type="InterPro" id="IPR015077">
    <property type="entry name" value="DUF1858"/>
</dbReference>
<evidence type="ECO:0000313" key="3">
    <source>
        <dbReference type="EMBL" id="PTV99547.1"/>
    </source>
</evidence>
<dbReference type="AlphaFoldDB" id="A0A2T5RKN6"/>
<reference evidence="3 4" key="1">
    <citation type="submission" date="2018-04" db="EMBL/GenBank/DDBJ databases">
        <title>Subsurface microbial communities from deep shales in Ohio and West Virginia, USA.</title>
        <authorList>
            <person name="Wrighton K."/>
        </authorList>
    </citation>
    <scope>NUCLEOTIDE SEQUENCE [LARGE SCALE GENOMIC DNA]</scope>
    <source>
        <strain evidence="3 4">WC1</strain>
    </source>
</reference>
<comment type="caution">
    <text evidence="3">The sequence shown here is derived from an EMBL/GenBank/DDBJ whole genome shotgun (WGS) entry which is preliminary data.</text>
</comment>
<organism evidence="3 4">
    <name type="scientific">Halanaerobium saccharolyticum</name>
    <dbReference type="NCBI Taxonomy" id="43595"/>
    <lineage>
        <taxon>Bacteria</taxon>
        <taxon>Bacillati</taxon>
        <taxon>Bacillota</taxon>
        <taxon>Clostridia</taxon>
        <taxon>Halanaerobiales</taxon>
        <taxon>Halanaerobiaceae</taxon>
        <taxon>Halanaerobium</taxon>
    </lineage>
</organism>
<protein>
    <submittedName>
        <fullName evidence="3">ABC-type Fe3+ transport system substrate-binding protein</fullName>
    </submittedName>
</protein>
<dbReference type="PANTHER" id="PTHR30006">
    <property type="entry name" value="THIAMINE-BINDING PERIPLASMIC PROTEIN-RELATED"/>
    <property type="match status" value="1"/>
</dbReference>
<dbReference type="EMBL" id="QAXS01000010">
    <property type="protein sequence ID" value="PTV99547.1"/>
    <property type="molecule type" value="Genomic_DNA"/>
</dbReference>
<evidence type="ECO:0000259" key="2">
    <source>
        <dbReference type="Pfam" id="PF08984"/>
    </source>
</evidence>
<proteinExistence type="predicted"/>
<dbReference type="Pfam" id="PF13343">
    <property type="entry name" value="SBP_bac_6"/>
    <property type="match status" value="1"/>
</dbReference>
<keyword evidence="1" id="KW-0732">Signal</keyword>
<name>A0A2T5RKN6_9FIRM</name>
<evidence type="ECO:0000256" key="1">
    <source>
        <dbReference type="ARBA" id="ARBA00022729"/>
    </source>
</evidence>
<dbReference type="PANTHER" id="PTHR30006:SF2">
    <property type="entry name" value="ABC TRANSPORTER SUBSTRATE-BINDING PROTEIN"/>
    <property type="match status" value="1"/>
</dbReference>
<sequence length="419" mass="47264">MDSFGPGTIKYKGVFVKMERKIDVNKNLFEITEEYPAVISVLVNKGFNQLDDEAKRKSFGKQITLKQAAGLKNLDLEKLVELMEAEIEKSSTQKTGGAKIKVSGSLPCPVKIPMTEELEKASQELDYEVELDLKSASQGLEWLQDGFDQITSPDELSDIFISAGFDLFFDKDLMDRFRRQNVFKDATGIKELNSDFTEAGVDLLDPEGDYSVLSIVPAVFLVNKEELDGREVPRSWEEILSEEFANSVSLPVSDFDLFNAILLNIYKVYGREGVQKLGRSMKKALHPSQMVKEGGRKADDQPAITIMPYFFTRMAKRFPHMEFVWPEDGAIVSPIFMLTKKEKNEKMQPLIDLMASEKMGKILAEQGLFPSVLPEVDNGLPEKAQFMWPGWDFLRGENPGELLRDLEAEFNKAVEVASV</sequence>
<dbReference type="GO" id="GO:0030288">
    <property type="term" value="C:outer membrane-bounded periplasmic space"/>
    <property type="evidence" value="ECO:0007669"/>
    <property type="project" value="TreeGrafter"/>
</dbReference>
<dbReference type="GO" id="GO:0015888">
    <property type="term" value="P:thiamine transport"/>
    <property type="evidence" value="ECO:0007669"/>
    <property type="project" value="TreeGrafter"/>
</dbReference>
<dbReference type="Gene3D" id="3.40.190.10">
    <property type="entry name" value="Periplasmic binding protein-like II"/>
    <property type="match status" value="2"/>
</dbReference>
<feature type="domain" description="DUF1858" evidence="2">
    <location>
        <begin position="22"/>
        <end position="80"/>
    </location>
</feature>
<dbReference type="SUPFAM" id="SSF53850">
    <property type="entry name" value="Periplasmic binding protein-like II"/>
    <property type="match status" value="1"/>
</dbReference>